<proteinExistence type="predicted"/>
<protein>
    <recommendedName>
        <fullName evidence="3">NAD-dependent epimerase/dehydratase domain-containing protein</fullName>
    </recommendedName>
</protein>
<dbReference type="AlphaFoldDB" id="L1IC79"/>
<dbReference type="KEGG" id="gtt:GUITHDRAFT_166454"/>
<evidence type="ECO:0000313" key="5">
    <source>
        <dbReference type="EnsemblProtists" id="EKX33445"/>
    </source>
</evidence>
<dbReference type="PANTHER" id="PTHR43103:SF3">
    <property type="entry name" value="ADP-L-GLYCERO-D-MANNO-HEPTOSE-6-EPIMERASE"/>
    <property type="match status" value="1"/>
</dbReference>
<dbReference type="InterPro" id="IPR001509">
    <property type="entry name" value="Epimerase_deHydtase"/>
</dbReference>
<evidence type="ECO:0000256" key="1">
    <source>
        <dbReference type="ARBA" id="ARBA00022857"/>
    </source>
</evidence>
<dbReference type="EMBL" id="JH993141">
    <property type="protein sequence ID" value="EKX33445.1"/>
    <property type="molecule type" value="Genomic_DNA"/>
</dbReference>
<evidence type="ECO:0000256" key="2">
    <source>
        <dbReference type="ARBA" id="ARBA00023277"/>
    </source>
</evidence>
<dbReference type="STRING" id="905079.L1IC79"/>
<gene>
    <name evidence="4" type="ORF">GUITHDRAFT_166454</name>
</gene>
<feature type="domain" description="NAD-dependent epimerase/dehydratase" evidence="3">
    <location>
        <begin position="77"/>
        <end position="294"/>
    </location>
</feature>
<keyword evidence="1" id="KW-0521">NADP</keyword>
<reference evidence="5" key="3">
    <citation type="submission" date="2016-03" db="UniProtKB">
        <authorList>
            <consortium name="EnsemblProtists"/>
        </authorList>
    </citation>
    <scope>IDENTIFICATION</scope>
</reference>
<dbReference type="eggNOG" id="ENOG502S4YP">
    <property type="taxonomic scope" value="Eukaryota"/>
</dbReference>
<evidence type="ECO:0000313" key="6">
    <source>
        <dbReference type="Proteomes" id="UP000011087"/>
    </source>
</evidence>
<dbReference type="HOGENOM" id="CLU_730481_0_0_1"/>
<dbReference type="SUPFAM" id="SSF51735">
    <property type="entry name" value="NAD(P)-binding Rossmann-fold domains"/>
    <property type="match status" value="1"/>
</dbReference>
<dbReference type="GeneID" id="17290188"/>
<dbReference type="RefSeq" id="XP_005820425.1">
    <property type="nucleotide sequence ID" value="XM_005820368.1"/>
</dbReference>
<reference evidence="4 6" key="1">
    <citation type="journal article" date="2012" name="Nature">
        <title>Algal genomes reveal evolutionary mosaicism and the fate of nucleomorphs.</title>
        <authorList>
            <consortium name="DOE Joint Genome Institute"/>
            <person name="Curtis B.A."/>
            <person name="Tanifuji G."/>
            <person name="Burki F."/>
            <person name="Gruber A."/>
            <person name="Irimia M."/>
            <person name="Maruyama S."/>
            <person name="Arias M.C."/>
            <person name="Ball S.G."/>
            <person name="Gile G.H."/>
            <person name="Hirakawa Y."/>
            <person name="Hopkins J.F."/>
            <person name="Kuo A."/>
            <person name="Rensing S.A."/>
            <person name="Schmutz J."/>
            <person name="Symeonidi A."/>
            <person name="Elias M."/>
            <person name="Eveleigh R.J."/>
            <person name="Herman E.K."/>
            <person name="Klute M.J."/>
            <person name="Nakayama T."/>
            <person name="Obornik M."/>
            <person name="Reyes-Prieto A."/>
            <person name="Armbrust E.V."/>
            <person name="Aves S.J."/>
            <person name="Beiko R.G."/>
            <person name="Coutinho P."/>
            <person name="Dacks J.B."/>
            <person name="Durnford D.G."/>
            <person name="Fast N.M."/>
            <person name="Green B.R."/>
            <person name="Grisdale C.J."/>
            <person name="Hempel F."/>
            <person name="Henrissat B."/>
            <person name="Hoppner M.P."/>
            <person name="Ishida K."/>
            <person name="Kim E."/>
            <person name="Koreny L."/>
            <person name="Kroth P.G."/>
            <person name="Liu Y."/>
            <person name="Malik S.B."/>
            <person name="Maier U.G."/>
            <person name="McRose D."/>
            <person name="Mock T."/>
            <person name="Neilson J.A."/>
            <person name="Onodera N.T."/>
            <person name="Poole A.M."/>
            <person name="Pritham E.J."/>
            <person name="Richards T.A."/>
            <person name="Rocap G."/>
            <person name="Roy S.W."/>
            <person name="Sarai C."/>
            <person name="Schaack S."/>
            <person name="Shirato S."/>
            <person name="Slamovits C.H."/>
            <person name="Spencer D.F."/>
            <person name="Suzuki S."/>
            <person name="Worden A.Z."/>
            <person name="Zauner S."/>
            <person name="Barry K."/>
            <person name="Bell C."/>
            <person name="Bharti A.K."/>
            <person name="Crow J.A."/>
            <person name="Grimwood J."/>
            <person name="Kramer R."/>
            <person name="Lindquist E."/>
            <person name="Lucas S."/>
            <person name="Salamov A."/>
            <person name="McFadden G.I."/>
            <person name="Lane C.E."/>
            <person name="Keeling P.J."/>
            <person name="Gray M.W."/>
            <person name="Grigoriev I.V."/>
            <person name="Archibald J.M."/>
        </authorList>
    </citation>
    <scope>NUCLEOTIDE SEQUENCE</scope>
    <source>
        <strain evidence="4 6">CCMP2712</strain>
    </source>
</reference>
<sequence>MTGRYTRSEVFKMSFAIQIMKNGGDEIGERKFARMRIYHRLTAVGPPSCCSSTWRSVGSWRKQSSAIEFLHEKNQTVLVLGSGGLVGQEVVRWLRQNGYNIAHVRNRLHIDLREHGFIDRKRRKYELTGYLGALGVFNGTKIDHCMFLACEVGGSKFIESSAQNLQLGIIESNLRIYQNVLPWLADRKIPFTFTSSYLQGTENSYGVVKRLGEQWIRNLDGLGKTLRLWNVYGAEAIGLKSHVLSDWAQQCVQQGSATSRTDGLEERQFVHVSDVADALGVAMLHHQALPSETDISTGEWINMRTAANELEMAARQKSLDCHVSFSETPATHRERLSPKFNSMLHEIWQPQVSLRDGCRRVLESYLDAADCKKEEIPSG</sequence>
<dbReference type="Proteomes" id="UP000011087">
    <property type="component" value="Unassembled WGS sequence"/>
</dbReference>
<name>L1IC79_GUITC</name>
<evidence type="ECO:0000313" key="4">
    <source>
        <dbReference type="EMBL" id="EKX33445.1"/>
    </source>
</evidence>
<accession>L1IC79</accession>
<dbReference type="Pfam" id="PF01370">
    <property type="entry name" value="Epimerase"/>
    <property type="match status" value="1"/>
</dbReference>
<dbReference type="InterPro" id="IPR036291">
    <property type="entry name" value="NAD(P)-bd_dom_sf"/>
</dbReference>
<evidence type="ECO:0000259" key="3">
    <source>
        <dbReference type="Pfam" id="PF01370"/>
    </source>
</evidence>
<keyword evidence="6" id="KW-1185">Reference proteome</keyword>
<organism evidence="4">
    <name type="scientific">Guillardia theta (strain CCMP2712)</name>
    <name type="common">Cryptophyte</name>
    <dbReference type="NCBI Taxonomy" id="905079"/>
    <lineage>
        <taxon>Eukaryota</taxon>
        <taxon>Cryptophyceae</taxon>
        <taxon>Pyrenomonadales</taxon>
        <taxon>Geminigeraceae</taxon>
        <taxon>Guillardia</taxon>
    </lineage>
</organism>
<reference evidence="6" key="2">
    <citation type="submission" date="2012-11" db="EMBL/GenBank/DDBJ databases">
        <authorList>
            <person name="Kuo A."/>
            <person name="Curtis B.A."/>
            <person name="Tanifuji G."/>
            <person name="Burki F."/>
            <person name="Gruber A."/>
            <person name="Irimia M."/>
            <person name="Maruyama S."/>
            <person name="Arias M.C."/>
            <person name="Ball S.G."/>
            <person name="Gile G.H."/>
            <person name="Hirakawa Y."/>
            <person name="Hopkins J.F."/>
            <person name="Rensing S.A."/>
            <person name="Schmutz J."/>
            <person name="Symeonidi A."/>
            <person name="Elias M."/>
            <person name="Eveleigh R.J."/>
            <person name="Herman E.K."/>
            <person name="Klute M.J."/>
            <person name="Nakayama T."/>
            <person name="Obornik M."/>
            <person name="Reyes-Prieto A."/>
            <person name="Armbrust E.V."/>
            <person name="Aves S.J."/>
            <person name="Beiko R.G."/>
            <person name="Coutinho P."/>
            <person name="Dacks J.B."/>
            <person name="Durnford D.G."/>
            <person name="Fast N.M."/>
            <person name="Green B.R."/>
            <person name="Grisdale C."/>
            <person name="Hempe F."/>
            <person name="Henrissat B."/>
            <person name="Hoppner M.P."/>
            <person name="Ishida K.-I."/>
            <person name="Kim E."/>
            <person name="Koreny L."/>
            <person name="Kroth P.G."/>
            <person name="Liu Y."/>
            <person name="Malik S.-B."/>
            <person name="Maier U.G."/>
            <person name="McRose D."/>
            <person name="Mock T."/>
            <person name="Neilson J.A."/>
            <person name="Onodera N.T."/>
            <person name="Poole A.M."/>
            <person name="Pritham E.J."/>
            <person name="Richards T.A."/>
            <person name="Rocap G."/>
            <person name="Roy S.W."/>
            <person name="Sarai C."/>
            <person name="Schaack S."/>
            <person name="Shirato S."/>
            <person name="Slamovits C.H."/>
            <person name="Spencer D.F."/>
            <person name="Suzuki S."/>
            <person name="Worden A.Z."/>
            <person name="Zauner S."/>
            <person name="Barry K."/>
            <person name="Bell C."/>
            <person name="Bharti A.K."/>
            <person name="Crow J.A."/>
            <person name="Grimwood J."/>
            <person name="Kramer R."/>
            <person name="Lindquist E."/>
            <person name="Lucas S."/>
            <person name="Salamov A."/>
            <person name="McFadden G.I."/>
            <person name="Lane C.E."/>
            <person name="Keeling P.J."/>
            <person name="Gray M.W."/>
            <person name="Grigoriev I.V."/>
            <person name="Archibald J.M."/>
        </authorList>
    </citation>
    <scope>NUCLEOTIDE SEQUENCE</scope>
    <source>
        <strain evidence="6">CCMP2712</strain>
    </source>
</reference>
<dbReference type="PANTHER" id="PTHR43103">
    <property type="entry name" value="NUCLEOSIDE-DIPHOSPHATE-SUGAR EPIMERASE"/>
    <property type="match status" value="1"/>
</dbReference>
<dbReference type="OrthoDB" id="202470at2759"/>
<keyword evidence="2" id="KW-0119">Carbohydrate metabolism</keyword>
<dbReference type="PaxDb" id="55529-EKX33445"/>
<dbReference type="Gene3D" id="3.40.50.720">
    <property type="entry name" value="NAD(P)-binding Rossmann-like Domain"/>
    <property type="match status" value="1"/>
</dbReference>
<dbReference type="EnsemblProtists" id="EKX33445">
    <property type="protein sequence ID" value="EKX33445"/>
    <property type="gene ID" value="GUITHDRAFT_166454"/>
</dbReference>